<dbReference type="EMBL" id="LN899822">
    <property type="protein sequence ID" value="CUV60676.1"/>
    <property type="molecule type" value="Genomic_DNA"/>
</dbReference>
<name>A0A0S4XA82_RALSL</name>
<evidence type="ECO:0000313" key="4">
    <source>
        <dbReference type="EMBL" id="CUV60676.1"/>
    </source>
</evidence>
<dbReference type="AlphaFoldDB" id="A0A0S4XA82"/>
<gene>
    <name evidence="4" type="ORF">RD1301_v1_1060013</name>
    <name evidence="1" type="ORF">RUN1744_v1_260020</name>
    <name evidence="2" type="ORF">TD1301_v1_1480009</name>
    <name evidence="3" type="ORF">TF3108_v1_560018</name>
</gene>
<sequence>MGARFVTTPTQSDLKHSLTSLHHQKRIEGEWVLTDGMRTDRLNPKPLLADMTSRI</sequence>
<evidence type="ECO:0000313" key="3">
    <source>
        <dbReference type="EMBL" id="CUV40773.1"/>
    </source>
</evidence>
<dbReference type="EMBL" id="LN899825">
    <property type="protein sequence ID" value="CUV35512.1"/>
    <property type="molecule type" value="Genomic_DNA"/>
</dbReference>
<proteinExistence type="predicted"/>
<evidence type="ECO:0000313" key="2">
    <source>
        <dbReference type="EMBL" id="CUV35512.1"/>
    </source>
</evidence>
<organism evidence="4">
    <name type="scientific">Ralstonia solanacearum</name>
    <name type="common">Pseudomonas solanacearum</name>
    <dbReference type="NCBI Taxonomy" id="305"/>
    <lineage>
        <taxon>Bacteria</taxon>
        <taxon>Pseudomonadati</taxon>
        <taxon>Pseudomonadota</taxon>
        <taxon>Betaproteobacteria</taxon>
        <taxon>Burkholderiales</taxon>
        <taxon>Burkholderiaceae</taxon>
        <taxon>Ralstonia</taxon>
        <taxon>Ralstonia solanacearum species complex</taxon>
    </lineage>
</organism>
<accession>A0A0S4XA82</accession>
<dbReference type="EMBL" id="LN899826">
    <property type="protein sequence ID" value="CUV40773.1"/>
    <property type="molecule type" value="Genomic_DNA"/>
</dbReference>
<evidence type="ECO:0000313" key="1">
    <source>
        <dbReference type="EMBL" id="CUV22852.1"/>
    </source>
</evidence>
<reference evidence="4" key="1">
    <citation type="submission" date="2015-10" db="EMBL/GenBank/DDBJ databases">
        <authorList>
            <person name="Gilbert D.G."/>
        </authorList>
    </citation>
    <scope>NUCLEOTIDE SEQUENCE</scope>
    <source>
        <strain evidence="4">Phyl III-seqv23</strain>
    </source>
</reference>
<dbReference type="EMBL" id="LN899823">
    <property type="protein sequence ID" value="CUV22852.1"/>
    <property type="molecule type" value="Genomic_DNA"/>
</dbReference>
<protein>
    <submittedName>
        <fullName evidence="4">Uncharacterized protein</fullName>
    </submittedName>
</protein>